<gene>
    <name evidence="1" type="ORF">Pint_22957</name>
</gene>
<protein>
    <submittedName>
        <fullName evidence="1">Uncharacterized protein</fullName>
    </submittedName>
</protein>
<proteinExistence type="predicted"/>
<dbReference type="EMBL" id="CM047741">
    <property type="protein sequence ID" value="KAJ0038256.1"/>
    <property type="molecule type" value="Genomic_DNA"/>
</dbReference>
<dbReference type="Proteomes" id="UP001163603">
    <property type="component" value="Chromosome 6"/>
</dbReference>
<keyword evidence="2" id="KW-1185">Reference proteome</keyword>
<name>A0ACC0YLU3_9ROSI</name>
<accession>A0ACC0YLU3</accession>
<evidence type="ECO:0000313" key="1">
    <source>
        <dbReference type="EMBL" id="KAJ0038256.1"/>
    </source>
</evidence>
<sequence>MRWQGVFCFCQI</sequence>
<reference evidence="2" key="1">
    <citation type="journal article" date="2023" name="G3 (Bethesda)">
        <title>Genome assembly and association tests identify interacting loci associated with vigor, precocity, and sex in interspecific pistachio rootstocks.</title>
        <authorList>
            <person name="Palmer W."/>
            <person name="Jacygrad E."/>
            <person name="Sagayaradj S."/>
            <person name="Cavanaugh K."/>
            <person name="Han R."/>
            <person name="Bertier L."/>
            <person name="Beede B."/>
            <person name="Kafkas S."/>
            <person name="Golino D."/>
            <person name="Preece J."/>
            <person name="Michelmore R."/>
        </authorList>
    </citation>
    <scope>NUCLEOTIDE SEQUENCE [LARGE SCALE GENOMIC DNA]</scope>
</reference>
<comment type="caution">
    <text evidence="1">The sequence shown here is derived from an EMBL/GenBank/DDBJ whole genome shotgun (WGS) entry which is preliminary data.</text>
</comment>
<organism evidence="1 2">
    <name type="scientific">Pistacia integerrima</name>
    <dbReference type="NCBI Taxonomy" id="434235"/>
    <lineage>
        <taxon>Eukaryota</taxon>
        <taxon>Viridiplantae</taxon>
        <taxon>Streptophyta</taxon>
        <taxon>Embryophyta</taxon>
        <taxon>Tracheophyta</taxon>
        <taxon>Spermatophyta</taxon>
        <taxon>Magnoliopsida</taxon>
        <taxon>eudicotyledons</taxon>
        <taxon>Gunneridae</taxon>
        <taxon>Pentapetalae</taxon>
        <taxon>rosids</taxon>
        <taxon>malvids</taxon>
        <taxon>Sapindales</taxon>
        <taxon>Anacardiaceae</taxon>
        <taxon>Pistacia</taxon>
    </lineage>
</organism>
<evidence type="ECO:0000313" key="2">
    <source>
        <dbReference type="Proteomes" id="UP001163603"/>
    </source>
</evidence>